<sequence length="97" mass="10729">MPAYIISDVTIRDREAFEAYRSRAAASIAAHGGRYLVRGGDVDALEGNWQPGLLIVVEFPDSETARRWYRSDEYAAALEVRDTALSRNLILVEGIGS</sequence>
<dbReference type="Gene3D" id="3.30.70.100">
    <property type="match status" value="1"/>
</dbReference>
<evidence type="ECO:0000313" key="3">
    <source>
        <dbReference type="Proteomes" id="UP000251956"/>
    </source>
</evidence>
<dbReference type="SUPFAM" id="SSF54909">
    <property type="entry name" value="Dimeric alpha+beta barrel"/>
    <property type="match status" value="1"/>
</dbReference>
<proteinExistence type="predicted"/>
<dbReference type="AlphaFoldDB" id="A0A330GXF7"/>
<dbReference type="InterPro" id="IPR011008">
    <property type="entry name" value="Dimeric_a/b-barrel"/>
</dbReference>
<evidence type="ECO:0000259" key="1">
    <source>
        <dbReference type="Pfam" id="PF07045"/>
    </source>
</evidence>
<dbReference type="EMBL" id="QMBQ01000001">
    <property type="protein sequence ID" value="RAZ80048.1"/>
    <property type="molecule type" value="Genomic_DNA"/>
</dbReference>
<name>A0A330GXF7_9HYPH</name>
<dbReference type="RefSeq" id="WP_112125613.1">
    <property type="nucleotide sequence ID" value="NZ_QMBQ01000001.1"/>
</dbReference>
<reference evidence="3" key="1">
    <citation type="submission" date="2018-06" db="EMBL/GenBank/DDBJ databases">
        <authorList>
            <person name="Helene L.C."/>
            <person name="Dall'Agnol R."/>
            <person name="Delamuta J.R."/>
            <person name="Hungria M."/>
        </authorList>
    </citation>
    <scope>NUCLEOTIDE SEQUENCE [LARGE SCALE GENOMIC DNA]</scope>
    <source>
        <strain evidence="3">CNPSo 3140</strain>
    </source>
</reference>
<accession>A0A330GXF7</accession>
<dbReference type="PANTHER" id="PTHR41521:SF4">
    <property type="entry name" value="BLR0684 PROTEIN"/>
    <property type="match status" value="1"/>
</dbReference>
<protein>
    <submittedName>
        <fullName evidence="2">DUF1330 domain-containing protein</fullName>
    </submittedName>
</protein>
<dbReference type="Proteomes" id="UP000251956">
    <property type="component" value="Unassembled WGS sequence"/>
</dbReference>
<feature type="domain" description="DUF1330" evidence="1">
    <location>
        <begin position="2"/>
        <end position="95"/>
    </location>
</feature>
<gene>
    <name evidence="2" type="ORF">DPM35_01765</name>
</gene>
<keyword evidence="3" id="KW-1185">Reference proteome</keyword>
<dbReference type="PANTHER" id="PTHR41521">
    <property type="match status" value="1"/>
</dbReference>
<dbReference type="InterPro" id="IPR010753">
    <property type="entry name" value="DUF1330"/>
</dbReference>
<dbReference type="OrthoDB" id="9806380at2"/>
<organism evidence="2 3">
    <name type="scientific">Mesorhizobium atlanticum</name>
    <dbReference type="NCBI Taxonomy" id="2233532"/>
    <lineage>
        <taxon>Bacteria</taxon>
        <taxon>Pseudomonadati</taxon>
        <taxon>Pseudomonadota</taxon>
        <taxon>Alphaproteobacteria</taxon>
        <taxon>Hyphomicrobiales</taxon>
        <taxon>Phyllobacteriaceae</taxon>
        <taxon>Mesorhizobium</taxon>
    </lineage>
</organism>
<reference evidence="2 3" key="2">
    <citation type="submission" date="2018-07" db="EMBL/GenBank/DDBJ databases">
        <title>Diversity of Mesorhizobium strains in Brazil.</title>
        <authorList>
            <person name="Helene L.C.F."/>
            <person name="Dall'Agnol R."/>
            <person name="Delamuta J.R.M."/>
            <person name="Hungria M."/>
        </authorList>
    </citation>
    <scope>NUCLEOTIDE SEQUENCE [LARGE SCALE GENOMIC DNA]</scope>
    <source>
        <strain evidence="2 3">CNPSo 3140</strain>
    </source>
</reference>
<evidence type="ECO:0000313" key="2">
    <source>
        <dbReference type="EMBL" id="RAZ80048.1"/>
    </source>
</evidence>
<dbReference type="Pfam" id="PF07045">
    <property type="entry name" value="DUF1330"/>
    <property type="match status" value="1"/>
</dbReference>
<comment type="caution">
    <text evidence="2">The sequence shown here is derived from an EMBL/GenBank/DDBJ whole genome shotgun (WGS) entry which is preliminary data.</text>
</comment>